<evidence type="ECO:0000313" key="2">
    <source>
        <dbReference type="Proteomes" id="UP000235145"/>
    </source>
</evidence>
<comment type="caution">
    <text evidence="1">The sequence shown here is derived from an EMBL/GenBank/DDBJ whole genome shotgun (WGS) entry which is preliminary data.</text>
</comment>
<accession>A0A9R1X1T1</accession>
<name>A0A9R1X1T1_LACSA</name>
<dbReference type="EMBL" id="NBSK02000007">
    <property type="protein sequence ID" value="KAJ0195174.1"/>
    <property type="molecule type" value="Genomic_DNA"/>
</dbReference>
<organism evidence="1 2">
    <name type="scientific">Lactuca sativa</name>
    <name type="common">Garden lettuce</name>
    <dbReference type="NCBI Taxonomy" id="4236"/>
    <lineage>
        <taxon>Eukaryota</taxon>
        <taxon>Viridiplantae</taxon>
        <taxon>Streptophyta</taxon>
        <taxon>Embryophyta</taxon>
        <taxon>Tracheophyta</taxon>
        <taxon>Spermatophyta</taxon>
        <taxon>Magnoliopsida</taxon>
        <taxon>eudicotyledons</taxon>
        <taxon>Gunneridae</taxon>
        <taxon>Pentapetalae</taxon>
        <taxon>asterids</taxon>
        <taxon>campanulids</taxon>
        <taxon>Asterales</taxon>
        <taxon>Asteraceae</taxon>
        <taxon>Cichorioideae</taxon>
        <taxon>Cichorieae</taxon>
        <taxon>Lactucinae</taxon>
        <taxon>Lactuca</taxon>
    </lineage>
</organism>
<dbReference type="AlphaFoldDB" id="A0A9R1X1T1"/>
<gene>
    <name evidence="1" type="ORF">LSAT_V11C700346320</name>
</gene>
<sequence>MGFTHLHMLWLKLKTRIHGNGFRHTWARIWRWEETLTSHSLVTDKRVIPVIAHVFPNCEHQYSLRYIHENMRLQWKGDDIKDQVWICGRVM</sequence>
<dbReference type="Proteomes" id="UP000235145">
    <property type="component" value="Unassembled WGS sequence"/>
</dbReference>
<evidence type="ECO:0000313" key="1">
    <source>
        <dbReference type="EMBL" id="KAJ0195174.1"/>
    </source>
</evidence>
<proteinExistence type="predicted"/>
<protein>
    <submittedName>
        <fullName evidence="1">Uncharacterized protein</fullName>
    </submittedName>
</protein>
<reference evidence="1 2" key="1">
    <citation type="journal article" date="2017" name="Nat. Commun.">
        <title>Genome assembly with in vitro proximity ligation data and whole-genome triplication in lettuce.</title>
        <authorList>
            <person name="Reyes-Chin-Wo S."/>
            <person name="Wang Z."/>
            <person name="Yang X."/>
            <person name="Kozik A."/>
            <person name="Arikit S."/>
            <person name="Song C."/>
            <person name="Xia L."/>
            <person name="Froenicke L."/>
            <person name="Lavelle D.O."/>
            <person name="Truco M.J."/>
            <person name="Xia R."/>
            <person name="Zhu S."/>
            <person name="Xu C."/>
            <person name="Xu H."/>
            <person name="Xu X."/>
            <person name="Cox K."/>
            <person name="Korf I."/>
            <person name="Meyers B.C."/>
            <person name="Michelmore R.W."/>
        </authorList>
    </citation>
    <scope>NUCLEOTIDE SEQUENCE [LARGE SCALE GENOMIC DNA]</scope>
    <source>
        <strain evidence="2">cv. Salinas</strain>
        <tissue evidence="1">Seedlings</tissue>
    </source>
</reference>
<keyword evidence="2" id="KW-1185">Reference proteome</keyword>